<evidence type="ECO:0000313" key="3">
    <source>
        <dbReference type="EMBL" id="GGJ67060.1"/>
    </source>
</evidence>
<evidence type="ECO:0000313" key="4">
    <source>
        <dbReference type="Proteomes" id="UP000635726"/>
    </source>
</evidence>
<keyword evidence="4" id="KW-1185">Reference proteome</keyword>
<sequence length="627" mass="68999">MLSTRTVLKEHELYLVADAQYAVSSGESGFYRRDTRHLCTYRWLLDGEAPQPLVQHLRAPFWMSEEAGNANLGYTMHTGLSRNLTVSEGGLRDHVVVRTYTPERHTLRLELAADFVDMFEVRGWQQQPPRDVLVTPGSGGVTFSYASRDGLRCRTEVTASPAGTWDGTALTWEVPGTPDGTALDLTVTVRALQDDESPRPADPDALAREYGAWLPPLTLPDAQDQRVLERSLQDLRSLLFHTPQGPFPAAGLPWFVAPFGRDSLIIAHLVLPHRPDIALGVARYLAAHQGQRHDPRTLEAPGKILHEERTGELTRLGETPFTPYFGTADATPLFVWLVGELSRTHPDLAAELQPNWQAALGWMMTDGDPDGDLLIEYTPHEGGIRNQVWKDSGDSTFGADGQDAEGPVAVIEVQGYAYAAYLAGAQLSRLTGDEAAARRYTERARLLREKVQADFWWEERGYYAHALDGQKRPLRVLVSNPAHTLWTGVIPPEHAGAVVKAALGPELYSGWGLRTLGTQEVRYNPVSYHNGSVWPHDTAVFALGLERYGYEQEARRVARDLYDAANWATDARLPELFAGFARTDGPPVPYPAACHPQGWDAAIPLALAHLIAVPAPAAPGEPVAPLG</sequence>
<reference evidence="3" key="2">
    <citation type="submission" date="2020-09" db="EMBL/GenBank/DDBJ databases">
        <authorList>
            <person name="Sun Q."/>
            <person name="Ohkuma M."/>
        </authorList>
    </citation>
    <scope>NUCLEOTIDE SEQUENCE</scope>
    <source>
        <strain evidence="3">JCM 14371</strain>
    </source>
</reference>
<feature type="domain" description="Mannosylglycerate hydrolase MGH1-like glycoside hydrolase" evidence="2">
    <location>
        <begin position="345"/>
        <end position="568"/>
    </location>
</feature>
<organism evidence="3 4">
    <name type="scientific">Deinococcus aquiradiocola</name>
    <dbReference type="NCBI Taxonomy" id="393059"/>
    <lineage>
        <taxon>Bacteria</taxon>
        <taxon>Thermotogati</taxon>
        <taxon>Deinococcota</taxon>
        <taxon>Deinococci</taxon>
        <taxon>Deinococcales</taxon>
        <taxon>Deinococcaceae</taxon>
        <taxon>Deinococcus</taxon>
    </lineage>
</organism>
<reference evidence="3" key="1">
    <citation type="journal article" date="2014" name="Int. J. Syst. Evol. Microbiol.">
        <title>Complete genome sequence of Corynebacterium casei LMG S-19264T (=DSM 44701T), isolated from a smear-ripened cheese.</title>
        <authorList>
            <consortium name="US DOE Joint Genome Institute (JGI-PGF)"/>
            <person name="Walter F."/>
            <person name="Albersmeier A."/>
            <person name="Kalinowski J."/>
            <person name="Ruckert C."/>
        </authorList>
    </citation>
    <scope>NUCLEOTIDE SEQUENCE</scope>
    <source>
        <strain evidence="3">JCM 14371</strain>
    </source>
</reference>
<dbReference type="Gene3D" id="1.50.10.10">
    <property type="match status" value="1"/>
</dbReference>
<dbReference type="Pfam" id="PF22422">
    <property type="entry name" value="MGH1-like_GH"/>
    <property type="match status" value="1"/>
</dbReference>
<evidence type="ECO:0000259" key="1">
    <source>
        <dbReference type="Pfam" id="PF14742"/>
    </source>
</evidence>
<dbReference type="GO" id="GO:0005975">
    <property type="term" value="P:carbohydrate metabolic process"/>
    <property type="evidence" value="ECO:0007669"/>
    <property type="project" value="InterPro"/>
</dbReference>
<gene>
    <name evidence="3" type="ORF">GCM10008939_09080</name>
</gene>
<dbReference type="Proteomes" id="UP000635726">
    <property type="component" value="Unassembled WGS sequence"/>
</dbReference>
<proteinExistence type="predicted"/>
<dbReference type="AlphaFoldDB" id="A0A917P8W9"/>
<dbReference type="RefSeq" id="WP_188961087.1">
    <property type="nucleotide sequence ID" value="NZ_BMOE01000002.1"/>
</dbReference>
<dbReference type="InterPro" id="IPR032856">
    <property type="entry name" value="GDE_N_bis"/>
</dbReference>
<accession>A0A917P8W9</accession>
<comment type="caution">
    <text evidence="3">The sequence shown here is derived from an EMBL/GenBank/DDBJ whole genome shotgun (WGS) entry which is preliminary data.</text>
</comment>
<feature type="domain" description="Putative glycogen debranching enzyme N-terminal" evidence="1">
    <location>
        <begin position="8"/>
        <end position="175"/>
    </location>
</feature>
<dbReference type="EMBL" id="BMOE01000002">
    <property type="protein sequence ID" value="GGJ67060.1"/>
    <property type="molecule type" value="Genomic_DNA"/>
</dbReference>
<dbReference type="InterPro" id="IPR008928">
    <property type="entry name" value="6-hairpin_glycosidase_sf"/>
</dbReference>
<protein>
    <submittedName>
        <fullName evidence="3">Amylo-alpha-1,6-glucosidase</fullName>
    </submittedName>
</protein>
<dbReference type="InterPro" id="IPR012341">
    <property type="entry name" value="6hp_glycosidase-like_sf"/>
</dbReference>
<evidence type="ECO:0000259" key="2">
    <source>
        <dbReference type="Pfam" id="PF22422"/>
    </source>
</evidence>
<dbReference type="Pfam" id="PF14742">
    <property type="entry name" value="GDE_N_bis"/>
    <property type="match status" value="1"/>
</dbReference>
<name>A0A917P8W9_9DEIO</name>
<dbReference type="SUPFAM" id="SSF48208">
    <property type="entry name" value="Six-hairpin glycosidases"/>
    <property type="match status" value="1"/>
</dbReference>
<dbReference type="InterPro" id="IPR054491">
    <property type="entry name" value="MGH1-like_GH"/>
</dbReference>